<feature type="domain" description="HD-GYP" evidence="4">
    <location>
        <begin position="362"/>
        <end position="549"/>
    </location>
</feature>
<proteinExistence type="predicted"/>
<evidence type="ECO:0000259" key="1">
    <source>
        <dbReference type="PROSITE" id="PS50113"/>
    </source>
</evidence>
<sequence length="549" mass="62108">MVSRKIKNGILKNNSQINGDYNFELDSSLFNAILDSISDILIVINPKDYSIIAANRGYRRKEGLLTKDIRGKKCYEITHHKNSPCLPPKDKCPMLETLKTRRVARAEHVHYDKNGNTYYSEIITHPIFDKNGTIKAVVHLSRDITDIKRRQEETKKTMQRLQALALRDPHTGLYNYRYLMDRLSTEIEFSSRHSLSLSLIIIDIDYFKSINDAYGHAAGDRVLVEFSSFLKALLRRTDILTRYGGEEFVVIMPQTNKRDALSIANRLIAQINKQIFKVASSFIKIKVSIGIADFSVSNNLVTTKAIFDAADKALQRAKDAGGNRAAVFSELYRGKKAKTVSDDYKEDVDVLKRKISKLGQRVDQAVLESMYAFSKSLEARDYYTAEHADRMISIAVALGKKLGLSKQSLNNLEKSAVLHDIGKIGISDVILRKKGKLSPEEYKIIKTHPQIGAEIIRAVHFLKDVVPIVLHHHERLDGLGYPSGLKNGEIPLSARIIAIADAYQALTSDRPYRKAYSKKKALEILQKEAGLHFDKKIVDALIEIEKRKK</sequence>
<protein>
    <recommendedName>
        <fullName evidence="7">Diguanylate cyclase</fullName>
    </recommendedName>
</protein>
<dbReference type="SUPFAM" id="SSF55073">
    <property type="entry name" value="Nucleotide cyclase"/>
    <property type="match status" value="1"/>
</dbReference>
<dbReference type="SMART" id="SM00267">
    <property type="entry name" value="GGDEF"/>
    <property type="match status" value="1"/>
</dbReference>
<dbReference type="InterPro" id="IPR006674">
    <property type="entry name" value="HD_domain"/>
</dbReference>
<dbReference type="NCBIfam" id="TIGR00229">
    <property type="entry name" value="sensory_box"/>
    <property type="match status" value="1"/>
</dbReference>
<dbReference type="PROSITE" id="PS50113">
    <property type="entry name" value="PAC"/>
    <property type="match status" value="1"/>
</dbReference>
<dbReference type="InterPro" id="IPR003607">
    <property type="entry name" value="HD/PDEase_dom"/>
</dbReference>
<evidence type="ECO:0000313" key="5">
    <source>
        <dbReference type="EMBL" id="PIQ89344.1"/>
    </source>
</evidence>
<dbReference type="Gene3D" id="3.30.70.270">
    <property type="match status" value="1"/>
</dbReference>
<dbReference type="InterPro" id="IPR043128">
    <property type="entry name" value="Rev_trsase/Diguanyl_cyclase"/>
</dbReference>
<evidence type="ECO:0000259" key="3">
    <source>
        <dbReference type="PROSITE" id="PS51831"/>
    </source>
</evidence>
<dbReference type="EMBL" id="PCWA01000051">
    <property type="protein sequence ID" value="PIQ89344.1"/>
    <property type="molecule type" value="Genomic_DNA"/>
</dbReference>
<dbReference type="PROSITE" id="PS50887">
    <property type="entry name" value="GGDEF"/>
    <property type="match status" value="1"/>
</dbReference>
<evidence type="ECO:0000313" key="6">
    <source>
        <dbReference type="Proteomes" id="UP000229641"/>
    </source>
</evidence>
<dbReference type="Gene3D" id="1.10.3210.10">
    <property type="entry name" value="Hypothetical protein af1432"/>
    <property type="match status" value="1"/>
</dbReference>
<dbReference type="PANTHER" id="PTHR43155">
    <property type="entry name" value="CYCLIC DI-GMP PHOSPHODIESTERASE PA4108-RELATED"/>
    <property type="match status" value="1"/>
</dbReference>
<dbReference type="Gene3D" id="3.30.450.20">
    <property type="entry name" value="PAS domain"/>
    <property type="match status" value="1"/>
</dbReference>
<dbReference type="InterPro" id="IPR000160">
    <property type="entry name" value="GGDEF_dom"/>
</dbReference>
<dbReference type="Pfam" id="PF00990">
    <property type="entry name" value="GGDEF"/>
    <property type="match status" value="1"/>
</dbReference>
<dbReference type="PROSITE" id="PS51831">
    <property type="entry name" value="HD"/>
    <property type="match status" value="1"/>
</dbReference>
<evidence type="ECO:0000259" key="4">
    <source>
        <dbReference type="PROSITE" id="PS51832"/>
    </source>
</evidence>
<dbReference type="CDD" id="cd00077">
    <property type="entry name" value="HDc"/>
    <property type="match status" value="1"/>
</dbReference>
<dbReference type="Pfam" id="PF13487">
    <property type="entry name" value="HD_5"/>
    <property type="match status" value="1"/>
</dbReference>
<dbReference type="SMART" id="SM00471">
    <property type="entry name" value="HDc"/>
    <property type="match status" value="1"/>
</dbReference>
<dbReference type="SUPFAM" id="SSF109604">
    <property type="entry name" value="HD-domain/PDEase-like"/>
    <property type="match status" value="1"/>
</dbReference>
<name>A0A2H0M0A9_9BACT</name>
<dbReference type="Proteomes" id="UP000229641">
    <property type="component" value="Unassembled WGS sequence"/>
</dbReference>
<comment type="caution">
    <text evidence="5">The sequence shown here is derived from an EMBL/GenBank/DDBJ whole genome shotgun (WGS) entry which is preliminary data.</text>
</comment>
<evidence type="ECO:0008006" key="7">
    <source>
        <dbReference type="Google" id="ProtNLM"/>
    </source>
</evidence>
<dbReference type="InterPro" id="IPR029787">
    <property type="entry name" value="Nucleotide_cyclase"/>
</dbReference>
<dbReference type="InterPro" id="IPR000014">
    <property type="entry name" value="PAS"/>
</dbReference>
<feature type="domain" description="HD" evidence="3">
    <location>
        <begin position="384"/>
        <end position="506"/>
    </location>
</feature>
<dbReference type="AlphaFoldDB" id="A0A2H0M0A9"/>
<dbReference type="CDD" id="cd01949">
    <property type="entry name" value="GGDEF"/>
    <property type="match status" value="1"/>
</dbReference>
<dbReference type="InterPro" id="IPR037522">
    <property type="entry name" value="HD_GYP_dom"/>
</dbReference>
<dbReference type="Pfam" id="PF13426">
    <property type="entry name" value="PAS_9"/>
    <property type="match status" value="1"/>
</dbReference>
<dbReference type="FunFam" id="3.30.70.270:FF:000001">
    <property type="entry name" value="Diguanylate cyclase domain protein"/>
    <property type="match status" value="1"/>
</dbReference>
<accession>A0A2H0M0A9</accession>
<organism evidence="5 6">
    <name type="scientific">Candidatus Ghiorseimicrobium undicola</name>
    <dbReference type="NCBI Taxonomy" id="1974746"/>
    <lineage>
        <taxon>Bacteria</taxon>
        <taxon>Pseudomonadati</taxon>
        <taxon>Candidatus Omnitrophota</taxon>
        <taxon>Candidatus Ghiorseimicrobium</taxon>
    </lineage>
</organism>
<dbReference type="GO" id="GO:0003824">
    <property type="term" value="F:catalytic activity"/>
    <property type="evidence" value="ECO:0007669"/>
    <property type="project" value="UniProtKB-ARBA"/>
</dbReference>
<dbReference type="PROSITE" id="PS51832">
    <property type="entry name" value="HD_GYP"/>
    <property type="match status" value="1"/>
</dbReference>
<dbReference type="PANTHER" id="PTHR43155:SF2">
    <property type="entry name" value="CYCLIC DI-GMP PHOSPHODIESTERASE PA4108"/>
    <property type="match status" value="1"/>
</dbReference>
<dbReference type="InterPro" id="IPR000700">
    <property type="entry name" value="PAS-assoc_C"/>
</dbReference>
<reference evidence="5 6" key="1">
    <citation type="submission" date="2017-09" db="EMBL/GenBank/DDBJ databases">
        <title>Depth-based differentiation of microbial function through sediment-hosted aquifers and enrichment of novel symbionts in the deep terrestrial subsurface.</title>
        <authorList>
            <person name="Probst A.J."/>
            <person name="Ladd B."/>
            <person name="Jarett J.K."/>
            <person name="Geller-Mcgrath D.E."/>
            <person name="Sieber C.M."/>
            <person name="Emerson J.B."/>
            <person name="Anantharaman K."/>
            <person name="Thomas B.C."/>
            <person name="Malmstrom R."/>
            <person name="Stieglmeier M."/>
            <person name="Klingl A."/>
            <person name="Woyke T."/>
            <person name="Ryan C.M."/>
            <person name="Banfield J.F."/>
        </authorList>
    </citation>
    <scope>NUCLEOTIDE SEQUENCE [LARGE SCALE GENOMIC DNA]</scope>
    <source>
        <strain evidence="5">CG11_big_fil_rev_8_21_14_0_20_42_13</strain>
    </source>
</reference>
<feature type="domain" description="PAC" evidence="1">
    <location>
        <begin position="104"/>
        <end position="156"/>
    </location>
</feature>
<dbReference type="SUPFAM" id="SSF55785">
    <property type="entry name" value="PYP-like sensor domain (PAS domain)"/>
    <property type="match status" value="1"/>
</dbReference>
<feature type="domain" description="GGDEF" evidence="2">
    <location>
        <begin position="195"/>
        <end position="330"/>
    </location>
</feature>
<dbReference type="NCBIfam" id="TIGR00254">
    <property type="entry name" value="GGDEF"/>
    <property type="match status" value="1"/>
</dbReference>
<dbReference type="InterPro" id="IPR035965">
    <property type="entry name" value="PAS-like_dom_sf"/>
</dbReference>
<evidence type="ECO:0000259" key="2">
    <source>
        <dbReference type="PROSITE" id="PS50887"/>
    </source>
</evidence>
<gene>
    <name evidence="5" type="ORF">COV72_03595</name>
</gene>